<evidence type="ECO:0000313" key="2">
    <source>
        <dbReference type="Proteomes" id="UP000712157"/>
    </source>
</evidence>
<proteinExistence type="predicted"/>
<organism evidence="1 2">
    <name type="scientific">Diplocloster agilis</name>
    <dbReference type="NCBI Taxonomy" id="2850323"/>
    <lineage>
        <taxon>Bacteria</taxon>
        <taxon>Bacillati</taxon>
        <taxon>Bacillota</taxon>
        <taxon>Clostridia</taxon>
        <taxon>Lachnospirales</taxon>
        <taxon>Lachnospiraceae</taxon>
        <taxon>Diplocloster</taxon>
    </lineage>
</organism>
<dbReference type="AlphaFoldDB" id="A0A949K5M3"/>
<keyword evidence="2" id="KW-1185">Reference proteome</keyword>
<sequence>MKNGPLLTAGVRVGIPDAPGSRIHLCLSGGFCIPTAYGLEPRALSGDAPGGRVLLYLPGAHRAAVNTLSEIGKPDSGCTADFTSDGQEPLN</sequence>
<dbReference type="Proteomes" id="UP000712157">
    <property type="component" value="Unassembled WGS sequence"/>
</dbReference>
<dbReference type="EMBL" id="JAHQCW010000070">
    <property type="protein sequence ID" value="MBU9739630.1"/>
    <property type="molecule type" value="Genomic_DNA"/>
</dbReference>
<feature type="non-terminal residue" evidence="1">
    <location>
        <position position="91"/>
    </location>
</feature>
<evidence type="ECO:0000313" key="1">
    <source>
        <dbReference type="EMBL" id="MBU9739630.1"/>
    </source>
</evidence>
<reference evidence="1" key="1">
    <citation type="submission" date="2021-06" db="EMBL/GenBank/DDBJ databases">
        <title>Description of novel taxa of the family Lachnospiraceae.</title>
        <authorList>
            <person name="Chaplin A.V."/>
            <person name="Sokolova S.R."/>
            <person name="Pikina A.P."/>
            <person name="Korzhanova M."/>
            <person name="Belova V."/>
            <person name="Korostin D."/>
            <person name="Efimov B.A."/>
        </authorList>
    </citation>
    <scope>NUCLEOTIDE SEQUENCE</scope>
    <source>
        <strain evidence="1">ASD5720</strain>
    </source>
</reference>
<protein>
    <submittedName>
        <fullName evidence="1">Uncharacterized protein</fullName>
    </submittedName>
</protein>
<name>A0A949K5M3_9FIRM</name>
<accession>A0A949K5M3</accession>
<comment type="caution">
    <text evidence="1">The sequence shown here is derived from an EMBL/GenBank/DDBJ whole genome shotgun (WGS) entry which is preliminary data.</text>
</comment>
<gene>
    <name evidence="1" type="ORF">KTH89_24140</name>
</gene>